<gene>
    <name evidence="1" type="ORF">DERP_004877</name>
</gene>
<organism evidence="1 2">
    <name type="scientific">Dermatophagoides pteronyssinus</name>
    <name type="common">European house dust mite</name>
    <dbReference type="NCBI Taxonomy" id="6956"/>
    <lineage>
        <taxon>Eukaryota</taxon>
        <taxon>Metazoa</taxon>
        <taxon>Ecdysozoa</taxon>
        <taxon>Arthropoda</taxon>
        <taxon>Chelicerata</taxon>
        <taxon>Arachnida</taxon>
        <taxon>Acari</taxon>
        <taxon>Acariformes</taxon>
        <taxon>Sarcoptiformes</taxon>
        <taxon>Astigmata</taxon>
        <taxon>Psoroptidia</taxon>
        <taxon>Analgoidea</taxon>
        <taxon>Pyroglyphidae</taxon>
        <taxon>Dermatophagoidinae</taxon>
        <taxon>Dermatophagoides</taxon>
    </lineage>
</organism>
<sequence length="62" mass="6687">LDYVTKDPVISHFVGDICIAILMCPNLVQPLDTASSNGQTVASLINGNDVGYNTMTQAYRAR</sequence>
<feature type="non-terminal residue" evidence="1">
    <location>
        <position position="1"/>
    </location>
</feature>
<dbReference type="EMBL" id="NJHN03000017">
    <property type="protein sequence ID" value="KAH9425661.1"/>
    <property type="molecule type" value="Genomic_DNA"/>
</dbReference>
<evidence type="ECO:0000313" key="1">
    <source>
        <dbReference type="EMBL" id="KAH9425661.1"/>
    </source>
</evidence>
<keyword evidence="2" id="KW-1185">Reference proteome</keyword>
<name>A0ABQ8JSS8_DERPT</name>
<reference evidence="1 2" key="2">
    <citation type="journal article" date="2022" name="Mol. Biol. Evol.">
        <title>Comparative Genomics Reveals Insights into the Divergent Evolution of Astigmatic Mites and Household Pest Adaptations.</title>
        <authorList>
            <person name="Xiong Q."/>
            <person name="Wan A.T."/>
            <person name="Liu X."/>
            <person name="Fung C.S."/>
            <person name="Xiao X."/>
            <person name="Malainual N."/>
            <person name="Hou J."/>
            <person name="Wang L."/>
            <person name="Wang M."/>
            <person name="Yang K.Y."/>
            <person name="Cui Y."/>
            <person name="Leung E.L."/>
            <person name="Nong W."/>
            <person name="Shin S.K."/>
            <person name="Au S.W."/>
            <person name="Jeong K.Y."/>
            <person name="Chew F.T."/>
            <person name="Hui J.H."/>
            <person name="Leung T.F."/>
            <person name="Tungtrongchitr A."/>
            <person name="Zhong N."/>
            <person name="Liu Z."/>
            <person name="Tsui S.K."/>
        </authorList>
    </citation>
    <scope>NUCLEOTIDE SEQUENCE [LARGE SCALE GENOMIC DNA]</scope>
    <source>
        <strain evidence="1">Derp</strain>
    </source>
</reference>
<comment type="caution">
    <text evidence="1">The sequence shown here is derived from an EMBL/GenBank/DDBJ whole genome shotgun (WGS) entry which is preliminary data.</text>
</comment>
<dbReference type="Proteomes" id="UP000887458">
    <property type="component" value="Unassembled WGS sequence"/>
</dbReference>
<protein>
    <submittedName>
        <fullName evidence="1">Uncharacterized protein</fullName>
    </submittedName>
</protein>
<proteinExistence type="predicted"/>
<reference evidence="1 2" key="1">
    <citation type="journal article" date="2018" name="J. Allergy Clin. Immunol.">
        <title>High-quality assembly of Dermatophagoides pteronyssinus genome and transcriptome reveals a wide range of novel allergens.</title>
        <authorList>
            <person name="Liu X.Y."/>
            <person name="Yang K.Y."/>
            <person name="Wang M.Q."/>
            <person name="Kwok J.S."/>
            <person name="Zeng X."/>
            <person name="Yang Z."/>
            <person name="Xiao X.J."/>
            <person name="Lau C.P."/>
            <person name="Li Y."/>
            <person name="Huang Z.M."/>
            <person name="Ba J.G."/>
            <person name="Yim A.K."/>
            <person name="Ouyang C.Y."/>
            <person name="Ngai S.M."/>
            <person name="Chan T.F."/>
            <person name="Leung E.L."/>
            <person name="Liu L."/>
            <person name="Liu Z.G."/>
            <person name="Tsui S.K."/>
        </authorList>
    </citation>
    <scope>NUCLEOTIDE SEQUENCE [LARGE SCALE GENOMIC DNA]</scope>
    <source>
        <strain evidence="1">Derp</strain>
    </source>
</reference>
<evidence type="ECO:0000313" key="2">
    <source>
        <dbReference type="Proteomes" id="UP000887458"/>
    </source>
</evidence>
<accession>A0ABQ8JSS8</accession>